<comment type="caution">
    <text evidence="7">The sequence shown here is derived from an EMBL/GenBank/DDBJ whole genome shotgun (WGS) entry which is preliminary data.</text>
</comment>
<evidence type="ECO:0000256" key="3">
    <source>
        <dbReference type="ARBA" id="ARBA00022989"/>
    </source>
</evidence>
<feature type="transmembrane region" description="Helical" evidence="5">
    <location>
        <begin position="327"/>
        <end position="351"/>
    </location>
</feature>
<dbReference type="InterPro" id="IPR051788">
    <property type="entry name" value="MFS_Transporter"/>
</dbReference>
<evidence type="ECO:0000259" key="6">
    <source>
        <dbReference type="PROSITE" id="PS50850"/>
    </source>
</evidence>
<dbReference type="Proteomes" id="UP000231501">
    <property type="component" value="Unassembled WGS sequence"/>
</dbReference>
<dbReference type="Pfam" id="PF07690">
    <property type="entry name" value="MFS_1"/>
    <property type="match status" value="1"/>
</dbReference>
<feature type="transmembrane region" description="Helical" evidence="5">
    <location>
        <begin position="162"/>
        <end position="185"/>
    </location>
</feature>
<dbReference type="InterPro" id="IPR036259">
    <property type="entry name" value="MFS_trans_sf"/>
</dbReference>
<evidence type="ECO:0000256" key="1">
    <source>
        <dbReference type="ARBA" id="ARBA00004141"/>
    </source>
</evidence>
<feature type="transmembrane region" description="Helical" evidence="5">
    <location>
        <begin position="97"/>
        <end position="116"/>
    </location>
</feature>
<keyword evidence="3 5" id="KW-1133">Transmembrane helix</keyword>
<dbReference type="PANTHER" id="PTHR23514:SF13">
    <property type="entry name" value="INNER MEMBRANE PROTEIN YBJJ"/>
    <property type="match status" value="1"/>
</dbReference>
<evidence type="ECO:0000313" key="8">
    <source>
        <dbReference type="Proteomes" id="UP000231501"/>
    </source>
</evidence>
<dbReference type="PANTHER" id="PTHR23514">
    <property type="entry name" value="BYPASS OF STOP CODON PROTEIN 6"/>
    <property type="match status" value="1"/>
</dbReference>
<dbReference type="RefSeq" id="WP_099860513.1">
    <property type="nucleotide sequence ID" value="NZ_PEOG01000012.1"/>
</dbReference>
<dbReference type="GO" id="GO:0022857">
    <property type="term" value="F:transmembrane transporter activity"/>
    <property type="evidence" value="ECO:0007669"/>
    <property type="project" value="InterPro"/>
</dbReference>
<accession>A0A2G9CCN9</accession>
<feature type="transmembrane region" description="Helical" evidence="5">
    <location>
        <begin position="206"/>
        <end position="224"/>
    </location>
</feature>
<comment type="subcellular location">
    <subcellularLocation>
        <location evidence="1">Membrane</location>
        <topology evidence="1">Multi-pass membrane protein</topology>
    </subcellularLocation>
</comment>
<sequence>MTSSDSPASRLATRLAFWVAGFGVAAWAPLVPFAKQRLQVDDGTLGLLLLCLGIGSVAAMSRTGPLCARHGSKPVIVAGGVGMILLLPLLSVVSTTWLMALTLLGFGAALGSLDVAMNVHAVEVERDAGRPMMSGFHALFSVGGFAGAGLVTLMLSQAVSPLAATLICASLMAAAMIVTAPRLLVRAAAAPAASTEGLLALPRGPVVLLSALAAVTFLVEGALLDWSALLLMDTGLTSAERAGLGYALFAVAMTVGRFGGDAVTTRFGDRVVVFWGGLTVLLGFLLLLLVRQVEVALAGFVLIGLGASNVVPVLFRQAGSQQAMPAALAISAVTTVGYAGYLLGPAVLGFVSRQAGLPAAFWMLAGLMVLVPLLARSATTTPAVDADARAPEASRGTP</sequence>
<dbReference type="SUPFAM" id="SSF103473">
    <property type="entry name" value="MFS general substrate transporter"/>
    <property type="match status" value="1"/>
</dbReference>
<feature type="domain" description="Major facilitator superfamily (MFS) profile" evidence="6">
    <location>
        <begin position="206"/>
        <end position="398"/>
    </location>
</feature>
<reference evidence="7 8" key="1">
    <citation type="submission" date="2017-11" db="EMBL/GenBank/DDBJ databases">
        <title>Draft genome sequence of Mitsuaria sp. HWN-4.</title>
        <authorList>
            <person name="Gundlapally S.R."/>
        </authorList>
    </citation>
    <scope>NUCLEOTIDE SEQUENCE [LARGE SCALE GENOMIC DNA]</scope>
    <source>
        <strain evidence="7 8">HWN-4</strain>
    </source>
</reference>
<protein>
    <submittedName>
        <fullName evidence="7">MFS transporter</fullName>
    </submittedName>
</protein>
<organism evidence="7 8">
    <name type="scientific">Roseateles chitinivorans</name>
    <dbReference type="NCBI Taxonomy" id="2917965"/>
    <lineage>
        <taxon>Bacteria</taxon>
        <taxon>Pseudomonadati</taxon>
        <taxon>Pseudomonadota</taxon>
        <taxon>Betaproteobacteria</taxon>
        <taxon>Burkholderiales</taxon>
        <taxon>Sphaerotilaceae</taxon>
        <taxon>Roseateles</taxon>
    </lineage>
</organism>
<feature type="transmembrane region" description="Helical" evidence="5">
    <location>
        <begin position="43"/>
        <end position="62"/>
    </location>
</feature>
<gene>
    <name evidence="7" type="ORF">CS062_05885</name>
</gene>
<feature type="transmembrane region" description="Helical" evidence="5">
    <location>
        <begin position="74"/>
        <end position="91"/>
    </location>
</feature>
<name>A0A2G9CCN9_9BURK</name>
<proteinExistence type="predicted"/>
<feature type="transmembrane region" description="Helical" evidence="5">
    <location>
        <begin position="136"/>
        <end position="156"/>
    </location>
</feature>
<evidence type="ECO:0000256" key="4">
    <source>
        <dbReference type="ARBA" id="ARBA00023136"/>
    </source>
</evidence>
<feature type="transmembrane region" description="Helical" evidence="5">
    <location>
        <begin position="296"/>
        <end position="315"/>
    </location>
</feature>
<feature type="transmembrane region" description="Helical" evidence="5">
    <location>
        <begin position="357"/>
        <end position="375"/>
    </location>
</feature>
<dbReference type="Gene3D" id="1.20.1250.20">
    <property type="entry name" value="MFS general substrate transporter like domains"/>
    <property type="match status" value="2"/>
</dbReference>
<keyword evidence="2 5" id="KW-0812">Transmembrane</keyword>
<keyword evidence="8" id="KW-1185">Reference proteome</keyword>
<evidence type="ECO:0000313" key="7">
    <source>
        <dbReference type="EMBL" id="PIM54206.1"/>
    </source>
</evidence>
<evidence type="ECO:0000256" key="2">
    <source>
        <dbReference type="ARBA" id="ARBA00022692"/>
    </source>
</evidence>
<dbReference type="PROSITE" id="PS50850">
    <property type="entry name" value="MFS"/>
    <property type="match status" value="1"/>
</dbReference>
<dbReference type="GO" id="GO:0016020">
    <property type="term" value="C:membrane"/>
    <property type="evidence" value="ECO:0007669"/>
    <property type="project" value="UniProtKB-SubCell"/>
</dbReference>
<dbReference type="EMBL" id="PEOG01000012">
    <property type="protein sequence ID" value="PIM54206.1"/>
    <property type="molecule type" value="Genomic_DNA"/>
</dbReference>
<dbReference type="AlphaFoldDB" id="A0A2G9CCN9"/>
<dbReference type="InterPro" id="IPR011701">
    <property type="entry name" value="MFS"/>
</dbReference>
<dbReference type="CDD" id="cd17393">
    <property type="entry name" value="MFS_MosC_like"/>
    <property type="match status" value="1"/>
</dbReference>
<keyword evidence="4 5" id="KW-0472">Membrane</keyword>
<feature type="transmembrane region" description="Helical" evidence="5">
    <location>
        <begin position="12"/>
        <end position="31"/>
    </location>
</feature>
<feature type="transmembrane region" description="Helical" evidence="5">
    <location>
        <begin position="244"/>
        <end position="260"/>
    </location>
</feature>
<dbReference type="InterPro" id="IPR020846">
    <property type="entry name" value="MFS_dom"/>
</dbReference>
<evidence type="ECO:0000256" key="5">
    <source>
        <dbReference type="SAM" id="Phobius"/>
    </source>
</evidence>
<dbReference type="OrthoDB" id="9810941at2"/>
<feature type="transmembrane region" description="Helical" evidence="5">
    <location>
        <begin position="272"/>
        <end position="290"/>
    </location>
</feature>